<sequence>MRYVFGYIVCWMLIGCSSKPDTEFITQYETIQGNAESVTATYMDLLSETDHLARIFDCRADNVTCVDAPSSSSSSNDSTINVPTLPSQSDIDAVAQRGNEAVLDQEIIKHGDEESKPQQSRIVRAREALSSLVTAFDTDSRIVLTIPSPFTVQYADIANAYYLQRASLAMSAYYKALEAIANADGKKQTEEAMAPALDAAKKLDKVVSFFGGPRFFEAAMTVFASSIAAVNDEKVNAEKRKKLIALMEQYRWLPRLMAGEAACRKRNEARLSLDQPQLSNAHIEHCEIDALRRQCAESSLPLTSGTQAQSQWVSDCQSIKYYSTFANHALITAVPATDDITGRIQRTLRDAQSITLLERDLLVTKHDGLINATIDFVLLLEGLQLTMSEAAYTNEMAYQTLKENDKISLSTTFKTLSRVYKALGDNLDTFSRSMTSAD</sequence>
<reference evidence="1 2" key="1">
    <citation type="submission" date="2022-10" db="EMBL/GenBank/DDBJ databases">
        <title>Aestuariibacter sp. AA17 isolated from Montipora capitata coral fragment.</title>
        <authorList>
            <person name="Emsley S.A."/>
            <person name="Pfannmuller K.M."/>
            <person name="Loughran R.M."/>
            <person name="Shlafstein M."/>
            <person name="Papke E."/>
            <person name="Saw J.H."/>
            <person name="Ushijima B."/>
            <person name="Videau P."/>
        </authorList>
    </citation>
    <scope>NUCLEOTIDE SEQUENCE [LARGE SCALE GENOMIC DNA]</scope>
    <source>
        <strain evidence="1 2">AA17</strain>
    </source>
</reference>
<dbReference type="PROSITE" id="PS51257">
    <property type="entry name" value="PROKAR_LIPOPROTEIN"/>
    <property type="match status" value="1"/>
</dbReference>
<comment type="caution">
    <text evidence="1">The sequence shown here is derived from an EMBL/GenBank/DDBJ whole genome shotgun (WGS) entry which is preliminary data.</text>
</comment>
<organism evidence="1 2">
    <name type="scientific">Fluctibacter corallii</name>
    <dbReference type="NCBI Taxonomy" id="2984329"/>
    <lineage>
        <taxon>Bacteria</taxon>
        <taxon>Pseudomonadati</taxon>
        <taxon>Pseudomonadota</taxon>
        <taxon>Gammaproteobacteria</taxon>
        <taxon>Alteromonadales</taxon>
        <taxon>Alteromonadaceae</taxon>
        <taxon>Fluctibacter</taxon>
    </lineage>
</organism>
<name>A0ABT3A447_9ALTE</name>
<proteinExistence type="predicted"/>
<protein>
    <submittedName>
        <fullName evidence="1">Uncharacterized protein</fullName>
    </submittedName>
</protein>
<evidence type="ECO:0000313" key="2">
    <source>
        <dbReference type="Proteomes" id="UP001652504"/>
    </source>
</evidence>
<dbReference type="RefSeq" id="WP_263710600.1">
    <property type="nucleotide sequence ID" value="NZ_JAOWKX010000001.1"/>
</dbReference>
<gene>
    <name evidence="1" type="ORF">OE749_01645</name>
</gene>
<evidence type="ECO:0000313" key="1">
    <source>
        <dbReference type="EMBL" id="MCV2883400.1"/>
    </source>
</evidence>
<dbReference type="EMBL" id="JAOWKX010000001">
    <property type="protein sequence ID" value="MCV2883400.1"/>
    <property type="molecule type" value="Genomic_DNA"/>
</dbReference>
<dbReference type="Proteomes" id="UP001652504">
    <property type="component" value="Unassembled WGS sequence"/>
</dbReference>
<keyword evidence="2" id="KW-1185">Reference proteome</keyword>
<accession>A0ABT3A447</accession>